<dbReference type="Proteomes" id="UP000001037">
    <property type="component" value="Chromosome"/>
</dbReference>
<sequence length="183" mass="20783">MLHVLWGVLPTPKTGDGRVLAGLVIVLPPRVGERVKREAERLGVTVEEYIIELVEREADPRERALDYIEAASLLLGQARGELGRGDHRQAAEKIWGAVALAVKAYAAWRDGRRLASHGELWEYKDVVARELGEWIGRVFREANSLHTCFYEGWCTRRDVEAVLAEAEKLVEEIRARIEHSRKH</sequence>
<evidence type="ECO:0000313" key="3">
    <source>
        <dbReference type="Proteomes" id="UP000001037"/>
    </source>
</evidence>
<proteinExistence type="predicted"/>
<dbReference type="PANTHER" id="PTHR34237:SF1">
    <property type="entry name" value="PAREP8"/>
    <property type="match status" value="1"/>
</dbReference>
<dbReference type="HOGENOM" id="CLU_115256_4_0_2"/>
<dbReference type="SUPFAM" id="SSF47598">
    <property type="entry name" value="Ribbon-helix-helix"/>
    <property type="match status" value="1"/>
</dbReference>
<dbReference type="Gene3D" id="1.20.120.330">
    <property type="entry name" value="Nucleotidyltransferases domain 2"/>
    <property type="match status" value="1"/>
</dbReference>
<dbReference type="PANTHER" id="PTHR34237">
    <property type="entry name" value="PAREP8-RELATED"/>
    <property type="match status" value="1"/>
</dbReference>
<dbReference type="AlphaFoldDB" id="G0EG82"/>
<dbReference type="GO" id="GO:0006355">
    <property type="term" value="P:regulation of DNA-templated transcription"/>
    <property type="evidence" value="ECO:0007669"/>
    <property type="project" value="InterPro"/>
</dbReference>
<feature type="coiled-coil region" evidence="1">
    <location>
        <begin position="156"/>
        <end position="183"/>
    </location>
</feature>
<name>G0EG82_PYRF1</name>
<organism evidence="2 3">
    <name type="scientific">Pyrolobus fumarii (strain DSM 11204 / 1A)</name>
    <dbReference type="NCBI Taxonomy" id="694429"/>
    <lineage>
        <taxon>Archaea</taxon>
        <taxon>Thermoproteota</taxon>
        <taxon>Thermoprotei</taxon>
        <taxon>Desulfurococcales</taxon>
        <taxon>Pyrodictiaceae</taxon>
        <taxon>Pyrolobus</taxon>
    </lineage>
</organism>
<evidence type="ECO:0000313" key="2">
    <source>
        <dbReference type="EMBL" id="AEM38330.1"/>
    </source>
</evidence>
<keyword evidence="1" id="KW-0175">Coiled coil</keyword>
<dbReference type="Pfam" id="PF05942">
    <property type="entry name" value="PaREP1"/>
    <property type="match status" value="1"/>
</dbReference>
<dbReference type="eggNOG" id="arCOG03722">
    <property type="taxonomic scope" value="Archaea"/>
</dbReference>
<protein>
    <submittedName>
        <fullName evidence="2">PaREP1 family protein</fullName>
    </submittedName>
</protein>
<dbReference type="InParanoid" id="G0EG82"/>
<dbReference type="InterPro" id="IPR010985">
    <property type="entry name" value="Ribbon_hlx_hlx"/>
</dbReference>
<evidence type="ECO:0000256" key="1">
    <source>
        <dbReference type="SAM" id="Coils"/>
    </source>
</evidence>
<gene>
    <name evidence="2" type="ordered locus">Pyrfu_0459</name>
</gene>
<dbReference type="InterPro" id="IPR010268">
    <property type="entry name" value="PaREP1"/>
</dbReference>
<keyword evidence="3" id="KW-1185">Reference proteome</keyword>
<accession>G0EG82</accession>
<dbReference type="EMBL" id="CP002838">
    <property type="protein sequence ID" value="AEM38330.1"/>
    <property type="molecule type" value="Genomic_DNA"/>
</dbReference>
<dbReference type="KEGG" id="pfm:Pyrfu_0459"/>
<reference evidence="2 3" key="1">
    <citation type="journal article" date="2011" name="Stand. Genomic Sci.">
        <title>Complete genome sequence of the hyperthermophilic chemolithoautotroph Pyrolobus fumarii type strain (1A).</title>
        <authorList>
            <person name="Anderson I."/>
            <person name="Goker M."/>
            <person name="Nolan M."/>
            <person name="Lucas S."/>
            <person name="Hammon N."/>
            <person name="Deshpande S."/>
            <person name="Cheng J.F."/>
            <person name="Tapia R."/>
            <person name="Han C."/>
            <person name="Goodwin L."/>
            <person name="Pitluck S."/>
            <person name="Huntemann M."/>
            <person name="Liolios K."/>
            <person name="Ivanova N."/>
            <person name="Pagani I."/>
            <person name="Mavromatis K."/>
            <person name="Ovchinikova G."/>
            <person name="Pati A."/>
            <person name="Chen A."/>
            <person name="Palaniappan K."/>
            <person name="Land M."/>
            <person name="Hauser L."/>
            <person name="Brambilla E.M."/>
            <person name="Huber H."/>
            <person name="Yasawong M."/>
            <person name="Rohde M."/>
            <person name="Spring S."/>
            <person name="Abt B."/>
            <person name="Sikorski J."/>
            <person name="Wirth R."/>
            <person name="Detter J.C."/>
            <person name="Woyke T."/>
            <person name="Bristow J."/>
            <person name="Eisen J.A."/>
            <person name="Markowitz V."/>
            <person name="Hugenholtz P."/>
            <person name="Kyrpides N.C."/>
            <person name="Klenk H.P."/>
            <person name="Lapidus A."/>
        </authorList>
    </citation>
    <scope>NUCLEOTIDE SEQUENCE [LARGE SCALE GENOMIC DNA]</scope>
    <source>
        <strain evidence="3">DSM 11204 / 1A</strain>
    </source>
</reference>